<evidence type="ECO:0000256" key="6">
    <source>
        <dbReference type="HAMAP-Rule" id="MF_01321"/>
    </source>
</evidence>
<comment type="catalytic activity">
    <reaction evidence="5 6 8">
        <text>RNA(n) + a ribonucleoside 5'-triphosphate = RNA(n+1) + diphosphate</text>
        <dbReference type="Rhea" id="RHEA:21248"/>
        <dbReference type="Rhea" id="RHEA-COMP:14527"/>
        <dbReference type="Rhea" id="RHEA-COMP:17342"/>
        <dbReference type="ChEBI" id="CHEBI:33019"/>
        <dbReference type="ChEBI" id="CHEBI:61557"/>
        <dbReference type="ChEBI" id="CHEBI:140395"/>
        <dbReference type="EC" id="2.7.7.6"/>
    </reaction>
</comment>
<keyword evidence="3 6" id="KW-0548">Nucleotidyltransferase</keyword>
<dbReference type="PANTHER" id="PTHR20856">
    <property type="entry name" value="DNA-DIRECTED RNA POLYMERASE I SUBUNIT 2"/>
    <property type="match status" value="1"/>
</dbReference>
<dbReference type="RefSeq" id="WP_076091621.1">
    <property type="nucleotide sequence ID" value="NZ_MTHD01000001.1"/>
</dbReference>
<dbReference type="GO" id="GO:0003899">
    <property type="term" value="F:DNA-directed RNA polymerase activity"/>
    <property type="evidence" value="ECO:0007669"/>
    <property type="project" value="UniProtKB-UniRule"/>
</dbReference>
<comment type="subunit">
    <text evidence="6 8">The RNAP catalytic core consists of 2 alpha, 1 beta, 1 beta' and 1 omega subunit. When a sigma factor is associated with the core the holoenzyme is formed, which can initiate transcription.</text>
</comment>
<dbReference type="InterPro" id="IPR014724">
    <property type="entry name" value="RNA_pol_RPB2_OB-fold"/>
</dbReference>
<dbReference type="Pfam" id="PF04560">
    <property type="entry name" value="RNA_pol_Rpb2_7"/>
    <property type="match status" value="1"/>
</dbReference>
<feature type="domain" description="RNA polymerase Rpb2" evidence="13">
    <location>
        <begin position="588"/>
        <end position="656"/>
    </location>
</feature>
<dbReference type="PROSITE" id="PS01166">
    <property type="entry name" value="RNA_POL_BETA"/>
    <property type="match status" value="1"/>
</dbReference>
<accession>A0A1R1ICF2</accession>
<dbReference type="InterPro" id="IPR042107">
    <property type="entry name" value="DNA-dir_RNA_pol_bsu_ext_1_sf"/>
</dbReference>
<comment type="similarity">
    <text evidence="6 7">Belongs to the RNA polymerase beta chain family.</text>
</comment>
<dbReference type="Gene3D" id="2.30.150.10">
    <property type="entry name" value="DNA-directed RNA polymerase, beta subunit, external 1 domain"/>
    <property type="match status" value="1"/>
</dbReference>
<evidence type="ECO:0000256" key="4">
    <source>
        <dbReference type="ARBA" id="ARBA00023163"/>
    </source>
</evidence>
<keyword evidence="1 6" id="KW-0240">DNA-directed RNA polymerase</keyword>
<dbReference type="EMBL" id="MTHD01000001">
    <property type="protein sequence ID" value="OMG56453.1"/>
    <property type="molecule type" value="Genomic_DNA"/>
</dbReference>
<evidence type="ECO:0000256" key="5">
    <source>
        <dbReference type="ARBA" id="ARBA00048552"/>
    </source>
</evidence>
<keyword evidence="2 6" id="KW-0808">Transferase</keyword>
<dbReference type="InterPro" id="IPR037033">
    <property type="entry name" value="DNA-dir_RNAP_su2_hyb_sf"/>
</dbReference>
<evidence type="ECO:0000256" key="1">
    <source>
        <dbReference type="ARBA" id="ARBA00022478"/>
    </source>
</evidence>
<dbReference type="GO" id="GO:0032549">
    <property type="term" value="F:ribonucleoside binding"/>
    <property type="evidence" value="ECO:0007669"/>
    <property type="project" value="InterPro"/>
</dbReference>
<evidence type="ECO:0000256" key="8">
    <source>
        <dbReference type="RuleBase" id="RU363031"/>
    </source>
</evidence>
<comment type="function">
    <text evidence="6 8">DNA-dependent RNA polymerase catalyzes the transcription of DNA into RNA using the four ribonucleoside triphosphates as substrates.</text>
</comment>
<evidence type="ECO:0000259" key="12">
    <source>
        <dbReference type="Pfam" id="PF04563"/>
    </source>
</evidence>
<evidence type="ECO:0000256" key="3">
    <source>
        <dbReference type="ARBA" id="ARBA00022695"/>
    </source>
</evidence>
<dbReference type="Gene3D" id="2.40.50.150">
    <property type="match status" value="1"/>
</dbReference>
<evidence type="ECO:0000259" key="9">
    <source>
        <dbReference type="Pfam" id="PF00562"/>
    </source>
</evidence>
<dbReference type="Gene3D" id="2.40.50.100">
    <property type="match status" value="1"/>
</dbReference>
<organism evidence="15 16">
    <name type="scientific">Azonexus hydrophilus</name>
    <dbReference type="NCBI Taxonomy" id="418702"/>
    <lineage>
        <taxon>Bacteria</taxon>
        <taxon>Pseudomonadati</taxon>
        <taxon>Pseudomonadota</taxon>
        <taxon>Betaproteobacteria</taxon>
        <taxon>Rhodocyclales</taxon>
        <taxon>Azonexaceae</taxon>
        <taxon>Azonexus</taxon>
    </lineage>
</organism>
<dbReference type="InterPro" id="IPR007120">
    <property type="entry name" value="DNA-dir_RNAP_su2_dom"/>
</dbReference>
<dbReference type="CDD" id="cd00653">
    <property type="entry name" value="RNA_pol_B_RPB2"/>
    <property type="match status" value="1"/>
</dbReference>
<name>A0A1R1ICF2_9RHOO</name>
<dbReference type="InterPro" id="IPR007641">
    <property type="entry name" value="RNA_pol_Rpb2_7"/>
</dbReference>
<feature type="domain" description="DNA-directed RNA polymerase beta subunit external 1" evidence="14">
    <location>
        <begin position="666"/>
        <end position="731"/>
    </location>
</feature>
<dbReference type="GO" id="GO:0000428">
    <property type="term" value="C:DNA-directed RNA polymerase complex"/>
    <property type="evidence" value="ECO:0007669"/>
    <property type="project" value="UniProtKB-KW"/>
</dbReference>
<dbReference type="FunFam" id="3.90.1800.10:FF:000001">
    <property type="entry name" value="DNA-directed RNA polymerase subunit beta"/>
    <property type="match status" value="1"/>
</dbReference>
<dbReference type="Gene3D" id="3.90.1100.10">
    <property type="match status" value="2"/>
</dbReference>
<dbReference type="InterPro" id="IPR014719">
    <property type="entry name" value="Ribosomal_bL12_C/ClpS-like"/>
</dbReference>
<dbReference type="STRING" id="418702.BJN45_02230"/>
<dbReference type="FunFam" id="2.40.50.100:FF:000006">
    <property type="entry name" value="DNA-directed RNA polymerase subunit beta"/>
    <property type="match status" value="1"/>
</dbReference>
<dbReference type="Pfam" id="PF04563">
    <property type="entry name" value="RNA_pol_Rpb2_1"/>
    <property type="match status" value="1"/>
</dbReference>
<evidence type="ECO:0000259" key="10">
    <source>
        <dbReference type="Pfam" id="PF04560"/>
    </source>
</evidence>
<dbReference type="InterPro" id="IPR037034">
    <property type="entry name" value="RNA_pol_Rpb2_2_sf"/>
</dbReference>
<dbReference type="Gene3D" id="2.40.270.10">
    <property type="entry name" value="DNA-directed RNA polymerase, subunit 2, domain 6"/>
    <property type="match status" value="1"/>
</dbReference>
<dbReference type="InterPro" id="IPR007645">
    <property type="entry name" value="RNA_pol_Rpb2_3"/>
</dbReference>
<dbReference type="Pfam" id="PF04561">
    <property type="entry name" value="RNA_pol_Rpb2_2"/>
    <property type="match status" value="2"/>
</dbReference>
<proteinExistence type="inferred from homology"/>
<evidence type="ECO:0000313" key="15">
    <source>
        <dbReference type="EMBL" id="OMG56453.1"/>
    </source>
</evidence>
<feature type="domain" description="RNA polymerase Rpb2" evidence="10">
    <location>
        <begin position="1351"/>
        <end position="1424"/>
    </location>
</feature>
<dbReference type="HAMAP" id="MF_01321">
    <property type="entry name" value="RNApol_bact_RpoB"/>
    <property type="match status" value="1"/>
</dbReference>
<dbReference type="InterPro" id="IPR007644">
    <property type="entry name" value="RNA_pol_bsu_protrusion"/>
</dbReference>
<dbReference type="InterPro" id="IPR019462">
    <property type="entry name" value="DNA-dir_RNA_pol_bsu_external_1"/>
</dbReference>
<feature type="domain" description="DNA-directed RNA polymerase subunit 2 hybrid-binding" evidence="9">
    <location>
        <begin position="793"/>
        <end position="1349"/>
    </location>
</feature>
<dbReference type="Pfam" id="PF10385">
    <property type="entry name" value="RNA_pol_Rpb2_45"/>
    <property type="match status" value="1"/>
</dbReference>
<dbReference type="EC" id="2.7.7.6" evidence="6 8"/>
<dbReference type="SUPFAM" id="SSF54736">
    <property type="entry name" value="ClpS-like"/>
    <property type="match status" value="1"/>
</dbReference>
<dbReference type="InterPro" id="IPR007642">
    <property type="entry name" value="RNA_pol_Rpb2_2"/>
</dbReference>
<dbReference type="GO" id="GO:0003677">
    <property type="term" value="F:DNA binding"/>
    <property type="evidence" value="ECO:0007669"/>
    <property type="project" value="UniProtKB-UniRule"/>
</dbReference>
<dbReference type="InterPro" id="IPR015712">
    <property type="entry name" value="DNA-dir_RNA_pol_su2"/>
</dbReference>
<dbReference type="InterPro" id="IPR007121">
    <property type="entry name" value="RNA_pol_bsu_CS"/>
</dbReference>
<gene>
    <name evidence="6" type="primary">rpoB</name>
    <name evidence="15" type="ORF">BJN45_02230</name>
</gene>
<feature type="domain" description="RNA polymerase beta subunit protrusion" evidence="12">
    <location>
        <begin position="27"/>
        <end position="574"/>
    </location>
</feature>
<dbReference type="Gene3D" id="3.90.1110.10">
    <property type="entry name" value="RNA polymerase Rpb2, domain 2"/>
    <property type="match status" value="1"/>
</dbReference>
<sequence>MTYSFTEKKRIRKSFAKRESVLEVPFLLATQLQSFTEFLQAEVPVPQRKNEGLQAAFTSIFPIISHSGNARLEFVSYALGEPAFDVVECQQRGLTFAASLRARVRLVLMDREVPDTVKEVKEQEVYMGEIPLMTTNGSFVINGTERVIVSQLHRSPGVFFEHDRGKTHSSGKLLFSARVIPYRGSWLDFEFDPKDSLFFRVDRRRKMPVTTLLKALGMSSEEILAEFFEFDLFKLNGEKIEFELVPERLRGEVARFDFVAPDGKVIVAKDKRITAKHIRDIAAAGVKQIAVPEEFLLGRVVAHNIVDTSTGEVVANANDEITETLLAKLREAGIATVETLYTNDLDRGSFISNTLRGDETASRQAARIAIYRMMRPGEPPTEEAVEILFNGLFYSDDRYDLSGVGRMKFNRRLSRADVIEHKVMVRSLASRAEAALKNLAEASGFALATIQDMVAGLPFGPRALCENMTKADADALAGKIKPLGANVEVREQLTLSPRDIVEVIKILVELRNGRGDIDDIDHLGNRRVRSVGELAENQFRAGLVRVERAVKERLSQAESDNLMPHDLINAKPISAAIKEFFGSSQLSQFMDQTNPLSEITHKRRVSALGPGGLTRERAGFEVRDVHPTHYGRVCPIETPEGPNIGLINSLALFARVNSYGFIETAYRRVVDSKVTNEIDYLSAIEEGNYVVAQANASLDEEGRLSDDLVTCREKGETILAEPARVQYMDVAPGQIVSVAASLIPFLEHDDANRALMGANMQRQAVPCLRPEKPLVGTGIERTVAVDSGTAVVALRGGVVDYVDAGRVVVRVNDDETIAGEVGVDIYNLVKYTRSNQNTNINQRPLVRIGDVIAKGDVVADGASTDKGELALGQNMLIAFMPWNGYNFEDSILISERVVAEDRYTSIHIEELTVVARDTKLGPEEITRDIASLGEVQLSRLDDAGIVYIGAEVHAGDVLVGKVTPKGETQLTPEEKLLRAIFGEKASDVKDTSLRVPAGIAGTVIDVQVFTREGIERDKRAQSIIDEHLRHYKLDLADQMRIVERDAFERVGRLIVGKKANGGPKKLAKGTVVDQAYLDSMDPHHWFDIRLAEDDAALQLEQVKDGLEQARKDFDVAFEAKRKKLTQGDELPPGVQKMVKVYVAVKRRLQPGDKMAGRHGNKGVVSRILPVEDMPYMADGRPVDIVLNPLGVPSRMNVGQILEVHLGLAAKGLGHKIGDMLRREATVKEVRGFLDQIYNSSGKSENLDELNDGEIIEMAGNLTSGVPFATPVFDGAKEAEIKAMLALAGMPSSGQMTLFDGRTGDAFERQVTVGYMHYLKLHHLVDDKMHARSTGPYSLVTQQPLGGKAQFGGQRFGEMEVWALEAYGASYVLQEMLTVKSDDVNGRTKVYENIVKGEHKIDAGMPESFNVLVKEIRSLAIDIDLERY</sequence>
<evidence type="ECO:0000259" key="11">
    <source>
        <dbReference type="Pfam" id="PF04561"/>
    </source>
</evidence>
<keyword evidence="16" id="KW-1185">Reference proteome</keyword>
<dbReference type="SUPFAM" id="SSF64484">
    <property type="entry name" value="beta and beta-prime subunits of DNA dependent RNA-polymerase"/>
    <property type="match status" value="1"/>
</dbReference>
<evidence type="ECO:0000313" key="16">
    <source>
        <dbReference type="Proteomes" id="UP000187526"/>
    </source>
</evidence>
<dbReference type="Pfam" id="PF00562">
    <property type="entry name" value="RNA_pol_Rpb2_6"/>
    <property type="match status" value="1"/>
</dbReference>
<reference evidence="15 16" key="1">
    <citation type="submission" date="2016-10" db="EMBL/GenBank/DDBJ databases">
        <title>Alkaliphiles isolated from bioreactors.</title>
        <authorList>
            <person name="Salah Z."/>
            <person name="Rout S.P."/>
            <person name="Humphreys P.N."/>
        </authorList>
    </citation>
    <scope>NUCLEOTIDE SEQUENCE [LARGE SCALE GENOMIC DNA]</scope>
    <source>
        <strain evidence="15 16">ZS02</strain>
    </source>
</reference>
<evidence type="ECO:0000256" key="2">
    <source>
        <dbReference type="ARBA" id="ARBA00022679"/>
    </source>
</evidence>
<feature type="domain" description="RNA polymerase Rpb2" evidence="11">
    <location>
        <begin position="154"/>
        <end position="226"/>
    </location>
</feature>
<dbReference type="Proteomes" id="UP000187526">
    <property type="component" value="Unassembled WGS sequence"/>
</dbReference>
<dbReference type="GO" id="GO:0006351">
    <property type="term" value="P:DNA-templated transcription"/>
    <property type="evidence" value="ECO:0007669"/>
    <property type="project" value="UniProtKB-UniRule"/>
</dbReference>
<dbReference type="NCBIfam" id="NF001616">
    <property type="entry name" value="PRK00405.1"/>
    <property type="match status" value="1"/>
</dbReference>
<feature type="domain" description="RNA polymerase Rpb2" evidence="11">
    <location>
        <begin position="484"/>
        <end position="529"/>
    </location>
</feature>
<evidence type="ECO:0000259" key="13">
    <source>
        <dbReference type="Pfam" id="PF04565"/>
    </source>
</evidence>
<keyword evidence="4 6" id="KW-0804">Transcription</keyword>
<dbReference type="OrthoDB" id="9803954at2"/>
<protein>
    <recommendedName>
        <fullName evidence="6 8">DNA-directed RNA polymerase subunit beta</fullName>
        <shortName evidence="6">RNAP subunit beta</shortName>
        <ecNumber evidence="6 8">2.7.7.6</ecNumber>
    </recommendedName>
    <alternativeName>
        <fullName evidence="6">RNA polymerase subunit beta</fullName>
    </alternativeName>
    <alternativeName>
        <fullName evidence="6">Transcriptase subunit beta</fullName>
    </alternativeName>
</protein>
<comment type="caution">
    <text evidence="15">The sequence shown here is derived from an EMBL/GenBank/DDBJ whole genome shotgun (WGS) entry which is preliminary data.</text>
</comment>
<evidence type="ECO:0000259" key="14">
    <source>
        <dbReference type="Pfam" id="PF10385"/>
    </source>
</evidence>
<dbReference type="InterPro" id="IPR010243">
    <property type="entry name" value="RNA_pol_bsu_bac"/>
</dbReference>
<dbReference type="NCBIfam" id="TIGR02013">
    <property type="entry name" value="rpoB"/>
    <property type="match status" value="1"/>
</dbReference>
<dbReference type="Pfam" id="PF04565">
    <property type="entry name" value="RNA_pol_Rpb2_3"/>
    <property type="match status" value="1"/>
</dbReference>
<dbReference type="Gene3D" id="3.90.1800.10">
    <property type="entry name" value="RNA polymerase alpha subunit dimerisation domain"/>
    <property type="match status" value="1"/>
</dbReference>
<evidence type="ECO:0000256" key="7">
    <source>
        <dbReference type="RuleBase" id="RU000434"/>
    </source>
</evidence>